<feature type="domain" description="Saposin B-type" evidence="4">
    <location>
        <begin position="286"/>
        <end position="368"/>
    </location>
</feature>
<dbReference type="GO" id="GO:0016020">
    <property type="term" value="C:membrane"/>
    <property type="evidence" value="ECO:0007669"/>
    <property type="project" value="GOC"/>
</dbReference>
<comment type="caution">
    <text evidence="5">The sequence shown here is derived from an EMBL/GenBank/DDBJ whole genome shotgun (WGS) entry which is preliminary data.</text>
</comment>
<dbReference type="InterPro" id="IPR011001">
    <property type="entry name" value="Saposin-like"/>
</dbReference>
<dbReference type="GO" id="GO:0005764">
    <property type="term" value="C:lysosome"/>
    <property type="evidence" value="ECO:0007669"/>
    <property type="project" value="InterPro"/>
</dbReference>
<feature type="chain" id="PRO_5042245959" evidence="3">
    <location>
        <begin position="19"/>
        <end position="469"/>
    </location>
</feature>
<dbReference type="PRINTS" id="PR01797">
    <property type="entry name" value="SAPOSIN"/>
</dbReference>
<evidence type="ECO:0000313" key="6">
    <source>
        <dbReference type="Proteomes" id="UP001201812"/>
    </source>
</evidence>
<evidence type="ECO:0000256" key="3">
    <source>
        <dbReference type="SAM" id="SignalP"/>
    </source>
</evidence>
<accession>A0AAD4QYW3</accession>
<keyword evidence="3" id="KW-0732">Signal</keyword>
<dbReference type="Gene3D" id="1.10.225.10">
    <property type="entry name" value="Saposin-like"/>
    <property type="match status" value="4"/>
</dbReference>
<dbReference type="AlphaFoldDB" id="A0AAD4QYW3"/>
<sequence length="469" mass="53409">MKSVILLALLGLFAVVGAHYETRDNLVKWNRTPKLASIFSDSCDECQVIIKRIAEIAKDPTKIGELKMLLSLLCKETSYEDECRLFVANIDKFLKELAPYLKDPHAVCHKLHICGNKKLEQFHRVGMLYAKKYLNQIDGARDLVCEECQFAANELKNVIEDRQTQHDVKQFLSENVCGHLGQYRGICDQALDSFMPDFWTELEEILSNPKQFCSDLKLCGPKNGIASSAADDDEESTEAQPTSRKLEFYPGIIVKTKKTTSKSTGAWRRLAKRISTLRAYKGDVKVSMGCLECRLAVDSILFELQRNKTVHNLADDIRHSVCPLLPASFHEGCDDFLNLYAATVVYMTFEQFDSETMCTNAHLCTPEQYQGTHLVRSHKDLKYLRCESCKALSELVLIEMAKPDFRADLINDIQHQICEKIPQSLYYICQNLAKSYVPLALTKLIQSLQDDKMCYMLHACHENAEYLSL</sequence>
<keyword evidence="2" id="KW-0325">Glycoprotein</keyword>
<dbReference type="InterPro" id="IPR008139">
    <property type="entry name" value="SaposinB_dom"/>
</dbReference>
<dbReference type="SMART" id="SM00741">
    <property type="entry name" value="SapB"/>
    <property type="match status" value="4"/>
</dbReference>
<protein>
    <submittedName>
        <fullName evidence="5">Prosaposin</fullName>
    </submittedName>
</protein>
<proteinExistence type="predicted"/>
<organism evidence="5 6">
    <name type="scientific">Ditylenchus destructor</name>
    <dbReference type="NCBI Taxonomy" id="166010"/>
    <lineage>
        <taxon>Eukaryota</taxon>
        <taxon>Metazoa</taxon>
        <taxon>Ecdysozoa</taxon>
        <taxon>Nematoda</taxon>
        <taxon>Chromadorea</taxon>
        <taxon>Rhabditida</taxon>
        <taxon>Tylenchina</taxon>
        <taxon>Tylenchomorpha</taxon>
        <taxon>Sphaerularioidea</taxon>
        <taxon>Anguinidae</taxon>
        <taxon>Anguininae</taxon>
        <taxon>Ditylenchus</taxon>
    </lineage>
</organism>
<evidence type="ECO:0000256" key="2">
    <source>
        <dbReference type="ARBA" id="ARBA00023180"/>
    </source>
</evidence>
<name>A0AAD4QYW3_9BILA</name>
<dbReference type="InterPro" id="IPR008138">
    <property type="entry name" value="SapB_2"/>
</dbReference>
<feature type="domain" description="Saposin B-type" evidence="4">
    <location>
        <begin position="382"/>
        <end position="464"/>
    </location>
</feature>
<evidence type="ECO:0000259" key="4">
    <source>
        <dbReference type="PROSITE" id="PS50015"/>
    </source>
</evidence>
<reference evidence="5" key="1">
    <citation type="submission" date="2022-01" db="EMBL/GenBank/DDBJ databases">
        <title>Genome Sequence Resource for Two Populations of Ditylenchus destructor, the Migratory Endoparasitic Phytonematode.</title>
        <authorList>
            <person name="Zhang H."/>
            <person name="Lin R."/>
            <person name="Xie B."/>
        </authorList>
    </citation>
    <scope>NUCLEOTIDE SEQUENCE</scope>
    <source>
        <strain evidence="5">BazhouSP</strain>
    </source>
</reference>
<evidence type="ECO:0000256" key="1">
    <source>
        <dbReference type="ARBA" id="ARBA00023157"/>
    </source>
</evidence>
<dbReference type="Proteomes" id="UP001201812">
    <property type="component" value="Unassembled WGS sequence"/>
</dbReference>
<feature type="signal peptide" evidence="3">
    <location>
        <begin position="1"/>
        <end position="18"/>
    </location>
</feature>
<dbReference type="InterPro" id="IPR008373">
    <property type="entry name" value="Saposin"/>
</dbReference>
<dbReference type="EMBL" id="JAKKPZ010000195">
    <property type="protein sequence ID" value="KAI1699022.1"/>
    <property type="molecule type" value="Genomic_DNA"/>
</dbReference>
<dbReference type="GO" id="GO:0006665">
    <property type="term" value="P:sphingolipid metabolic process"/>
    <property type="evidence" value="ECO:0007669"/>
    <property type="project" value="InterPro"/>
</dbReference>
<feature type="domain" description="Saposin B-type" evidence="4">
    <location>
        <begin position="141"/>
        <end position="223"/>
    </location>
</feature>
<gene>
    <name evidence="5" type="ORF">DdX_17585</name>
</gene>
<dbReference type="PROSITE" id="PS50015">
    <property type="entry name" value="SAP_B"/>
    <property type="match status" value="4"/>
</dbReference>
<keyword evidence="1" id="KW-1015">Disulfide bond</keyword>
<dbReference type="PANTHER" id="PTHR11480">
    <property type="entry name" value="SAPOSIN-RELATED"/>
    <property type="match status" value="1"/>
</dbReference>
<dbReference type="Pfam" id="PF03489">
    <property type="entry name" value="SapB_2"/>
    <property type="match status" value="1"/>
</dbReference>
<dbReference type="SUPFAM" id="SSF47862">
    <property type="entry name" value="Saposin"/>
    <property type="match status" value="4"/>
</dbReference>
<dbReference type="InterPro" id="IPR051428">
    <property type="entry name" value="Sphingo_Act-Surfact_Prot"/>
</dbReference>
<keyword evidence="6" id="KW-1185">Reference proteome</keyword>
<evidence type="ECO:0000313" key="5">
    <source>
        <dbReference type="EMBL" id="KAI1699022.1"/>
    </source>
</evidence>
<feature type="domain" description="Saposin B-type" evidence="4">
    <location>
        <begin position="39"/>
        <end position="118"/>
    </location>
</feature>
<dbReference type="PANTHER" id="PTHR11480:SF3">
    <property type="entry name" value="BCDNA.GH08312"/>
    <property type="match status" value="1"/>
</dbReference>